<protein>
    <submittedName>
        <fullName evidence="1">CpeR family transcriptional regulator</fullName>
    </submittedName>
</protein>
<organism evidence="1 2">
    <name type="scientific">Nostoc linckia z8</name>
    <dbReference type="NCBI Taxonomy" id="1628746"/>
    <lineage>
        <taxon>Bacteria</taxon>
        <taxon>Bacillati</taxon>
        <taxon>Cyanobacteriota</taxon>
        <taxon>Cyanophyceae</taxon>
        <taxon>Nostocales</taxon>
        <taxon>Nostocaceae</taxon>
        <taxon>Nostoc</taxon>
    </lineage>
</organism>
<proteinExistence type="predicted"/>
<evidence type="ECO:0000313" key="1">
    <source>
        <dbReference type="EMBL" id="PHK02923.1"/>
    </source>
</evidence>
<sequence>MLIQLESIKPKMLPPQAEKKMRCWIRSRHLICSGNFFIFETLEYTTIERFSECVASLGGTVISVDPINKIWMGDHRQVILYQAKASLHTPHHNLKQYWIKYGGFYTRFDVRC</sequence>
<dbReference type="Proteomes" id="UP000222310">
    <property type="component" value="Unassembled WGS sequence"/>
</dbReference>
<name>A0A9Q5ZBF9_NOSLI</name>
<gene>
    <name evidence="1" type="ORF">VF08_16840</name>
</gene>
<comment type="caution">
    <text evidence="1">The sequence shown here is derived from an EMBL/GenBank/DDBJ whole genome shotgun (WGS) entry which is preliminary data.</text>
</comment>
<evidence type="ECO:0000313" key="2">
    <source>
        <dbReference type="Proteomes" id="UP000222310"/>
    </source>
</evidence>
<dbReference type="RefSeq" id="WP_099066241.1">
    <property type="nucleotide sequence ID" value="NZ_LAHD01000045.1"/>
</dbReference>
<dbReference type="EMBL" id="LAHD01000045">
    <property type="protein sequence ID" value="PHK02923.1"/>
    <property type="molecule type" value="Genomic_DNA"/>
</dbReference>
<dbReference type="AlphaFoldDB" id="A0A9Q5ZBF9"/>
<accession>A0A9Q5ZBF9</accession>
<dbReference type="GeneID" id="57095814"/>
<reference evidence="1 2" key="1">
    <citation type="submission" date="2015-02" db="EMBL/GenBank/DDBJ databases">
        <title>Nostoc linckia genome annotation.</title>
        <authorList>
            <person name="Zhou Z."/>
        </authorList>
    </citation>
    <scope>NUCLEOTIDE SEQUENCE [LARGE SCALE GENOMIC DNA]</scope>
    <source>
        <strain evidence="2">z8</strain>
    </source>
</reference>